<dbReference type="GO" id="GO:0016020">
    <property type="term" value="C:membrane"/>
    <property type="evidence" value="ECO:0007669"/>
    <property type="project" value="InterPro"/>
</dbReference>
<keyword evidence="7" id="KW-0067">ATP-binding</keyword>
<dbReference type="PANTHER" id="PTHR24421:SF10">
    <property type="entry name" value="NITRATE_NITRITE SENSOR PROTEIN NARQ"/>
    <property type="match status" value="1"/>
</dbReference>
<keyword evidence="5" id="KW-0547">Nucleotide-binding</keyword>
<keyword evidence="6 11" id="KW-0418">Kinase</keyword>
<dbReference type="Gene3D" id="1.20.5.1930">
    <property type="match status" value="1"/>
</dbReference>
<evidence type="ECO:0000256" key="3">
    <source>
        <dbReference type="ARBA" id="ARBA00022553"/>
    </source>
</evidence>
<dbReference type="RefSeq" id="WP_091621034.1">
    <property type="nucleotide sequence ID" value="NZ_FOEF01000012.1"/>
</dbReference>
<evidence type="ECO:0000256" key="5">
    <source>
        <dbReference type="ARBA" id="ARBA00022741"/>
    </source>
</evidence>
<evidence type="ECO:0000256" key="2">
    <source>
        <dbReference type="ARBA" id="ARBA00012438"/>
    </source>
</evidence>
<feature type="transmembrane region" description="Helical" evidence="9">
    <location>
        <begin position="116"/>
        <end position="134"/>
    </location>
</feature>
<dbReference type="OrthoDB" id="227596at2"/>
<dbReference type="Pfam" id="PF07730">
    <property type="entry name" value="HisKA_3"/>
    <property type="match status" value="1"/>
</dbReference>
<comment type="catalytic activity">
    <reaction evidence="1">
        <text>ATP + protein L-histidine = ADP + protein N-phospho-L-histidine.</text>
        <dbReference type="EC" id="2.7.13.3"/>
    </reaction>
</comment>
<name>A0A1H8Y971_9PSEU</name>
<feature type="transmembrane region" description="Helical" evidence="9">
    <location>
        <begin position="140"/>
        <end position="159"/>
    </location>
</feature>
<proteinExistence type="predicted"/>
<keyword evidence="3" id="KW-0597">Phosphoprotein</keyword>
<evidence type="ECO:0000256" key="8">
    <source>
        <dbReference type="ARBA" id="ARBA00023012"/>
    </source>
</evidence>
<dbReference type="PANTHER" id="PTHR24421">
    <property type="entry name" value="NITRATE/NITRITE SENSOR PROTEIN NARX-RELATED"/>
    <property type="match status" value="1"/>
</dbReference>
<dbReference type="EC" id="2.7.13.3" evidence="2"/>
<evidence type="ECO:0000313" key="12">
    <source>
        <dbReference type="Proteomes" id="UP000198582"/>
    </source>
</evidence>
<evidence type="ECO:0000256" key="6">
    <source>
        <dbReference type="ARBA" id="ARBA00022777"/>
    </source>
</evidence>
<protein>
    <recommendedName>
        <fullName evidence="2">histidine kinase</fullName>
        <ecNumber evidence="2">2.7.13.3</ecNumber>
    </recommendedName>
</protein>
<keyword evidence="9" id="KW-0472">Membrane</keyword>
<evidence type="ECO:0000256" key="4">
    <source>
        <dbReference type="ARBA" id="ARBA00022679"/>
    </source>
</evidence>
<accession>A0A1H8Y971</accession>
<keyword evidence="9" id="KW-0812">Transmembrane</keyword>
<evidence type="ECO:0000256" key="9">
    <source>
        <dbReference type="SAM" id="Phobius"/>
    </source>
</evidence>
<keyword evidence="12" id="KW-1185">Reference proteome</keyword>
<dbReference type="Proteomes" id="UP000198582">
    <property type="component" value="Unassembled WGS sequence"/>
</dbReference>
<keyword evidence="9" id="KW-1133">Transmembrane helix</keyword>
<dbReference type="InterPro" id="IPR011712">
    <property type="entry name" value="Sig_transdc_His_kin_sub3_dim/P"/>
</dbReference>
<organism evidence="11 12">
    <name type="scientific">Amycolatopsis saalfeldensis</name>
    <dbReference type="NCBI Taxonomy" id="394193"/>
    <lineage>
        <taxon>Bacteria</taxon>
        <taxon>Bacillati</taxon>
        <taxon>Actinomycetota</taxon>
        <taxon>Actinomycetes</taxon>
        <taxon>Pseudonocardiales</taxon>
        <taxon>Pseudonocardiaceae</taxon>
        <taxon>Amycolatopsis</taxon>
    </lineage>
</organism>
<evidence type="ECO:0000313" key="11">
    <source>
        <dbReference type="EMBL" id="SEP48820.1"/>
    </source>
</evidence>
<dbReference type="InterPro" id="IPR050482">
    <property type="entry name" value="Sensor_HK_TwoCompSys"/>
</dbReference>
<dbReference type="GO" id="GO:0005524">
    <property type="term" value="F:ATP binding"/>
    <property type="evidence" value="ECO:0007669"/>
    <property type="project" value="UniProtKB-KW"/>
</dbReference>
<dbReference type="InterPro" id="IPR036890">
    <property type="entry name" value="HATPase_C_sf"/>
</dbReference>
<sequence>MPIFWQWQPGSLRADVDPGRGRGRSVRDVFVDATGILIAVVAGLLSALPSLLDGMAPADLADLALGGLGCAALLVRRRWPAALALVLAALSAVSLTVGGAAGVATFFAAVHRRLRAVVWVAGLGVATSVVNTFTRQSPEVPWWAGTTIGVLATAVLVGLGRLVRARRQLLVSLAERARLVEEEHAGRLVEARRLERTRLAREMHDVLAHRMSLLSVHAGALEFNPAASEAEISRAAGIIRSGAHQMLIDLREVIGLLREDPAGDSGLRAPALDRVPELVTEARQAGTAVRLEIPETAVLATISALVGCTAYRIVQEGLTNARKHAPGRPVTVALGGAAGSGLRVVVRQPLPSAGAGLPIPGAGTGLAGLTERAALAGGRLEHGPAGDEYLLRAWLPWEA</sequence>
<feature type="domain" description="Signal transduction histidine kinase subgroup 3 dimerisation and phosphoacceptor" evidence="10">
    <location>
        <begin position="195"/>
        <end position="260"/>
    </location>
</feature>
<gene>
    <name evidence="11" type="ORF">SAMN04489732_112167</name>
</gene>
<feature type="transmembrane region" description="Helical" evidence="9">
    <location>
        <begin position="82"/>
        <end position="109"/>
    </location>
</feature>
<dbReference type="GO" id="GO:0046983">
    <property type="term" value="F:protein dimerization activity"/>
    <property type="evidence" value="ECO:0007669"/>
    <property type="project" value="InterPro"/>
</dbReference>
<evidence type="ECO:0000256" key="1">
    <source>
        <dbReference type="ARBA" id="ARBA00000085"/>
    </source>
</evidence>
<keyword evidence="4" id="KW-0808">Transferase</keyword>
<keyword evidence="8" id="KW-0902">Two-component regulatory system</keyword>
<reference evidence="11 12" key="1">
    <citation type="submission" date="2016-10" db="EMBL/GenBank/DDBJ databases">
        <authorList>
            <person name="de Groot N.N."/>
        </authorList>
    </citation>
    <scope>NUCLEOTIDE SEQUENCE [LARGE SCALE GENOMIC DNA]</scope>
    <source>
        <strain evidence="11 12">DSM 44993</strain>
    </source>
</reference>
<feature type="transmembrane region" description="Helical" evidence="9">
    <location>
        <begin position="29"/>
        <end position="52"/>
    </location>
</feature>
<dbReference type="GO" id="GO:0000155">
    <property type="term" value="F:phosphorelay sensor kinase activity"/>
    <property type="evidence" value="ECO:0007669"/>
    <property type="project" value="InterPro"/>
</dbReference>
<dbReference type="AlphaFoldDB" id="A0A1H8Y971"/>
<dbReference type="STRING" id="394193.SAMN04489732_112167"/>
<evidence type="ECO:0000259" key="10">
    <source>
        <dbReference type="Pfam" id="PF07730"/>
    </source>
</evidence>
<dbReference type="EMBL" id="FOEF01000012">
    <property type="protein sequence ID" value="SEP48820.1"/>
    <property type="molecule type" value="Genomic_DNA"/>
</dbReference>
<dbReference type="CDD" id="cd16917">
    <property type="entry name" value="HATPase_UhpB-NarQ-NarX-like"/>
    <property type="match status" value="1"/>
</dbReference>
<evidence type="ECO:0000256" key="7">
    <source>
        <dbReference type="ARBA" id="ARBA00022840"/>
    </source>
</evidence>
<dbReference type="Gene3D" id="3.30.565.10">
    <property type="entry name" value="Histidine kinase-like ATPase, C-terminal domain"/>
    <property type="match status" value="1"/>
</dbReference>